<evidence type="ECO:0000259" key="3">
    <source>
        <dbReference type="Pfam" id="PF07833"/>
    </source>
</evidence>
<name>A0ABM9B7Q9_9BACL</name>
<dbReference type="Pfam" id="PF07833">
    <property type="entry name" value="Cu_amine_oxidN1"/>
    <property type="match status" value="1"/>
</dbReference>
<feature type="domain" description="Copper amine oxidase-like N-terminal" evidence="3">
    <location>
        <begin position="61"/>
        <end position="98"/>
    </location>
</feature>
<dbReference type="Proteomes" id="UP000838749">
    <property type="component" value="Unassembled WGS sequence"/>
</dbReference>
<accession>A0ABM9B7Q9</accession>
<evidence type="ECO:0000313" key="5">
    <source>
        <dbReference type="Proteomes" id="UP000838749"/>
    </source>
</evidence>
<comment type="caution">
    <text evidence="4">The sequence shown here is derived from an EMBL/GenBank/DDBJ whole genome shotgun (WGS) entry which is preliminary data.</text>
</comment>
<keyword evidence="2" id="KW-0732">Signal</keyword>
<feature type="compositionally biased region" description="Low complexity" evidence="1">
    <location>
        <begin position="109"/>
        <end position="152"/>
    </location>
</feature>
<dbReference type="RefSeq" id="WP_234531267.1">
    <property type="nucleotide sequence ID" value="NZ_CAKMAB010000003.1"/>
</dbReference>
<organism evidence="4 5">
    <name type="scientific">Paenibacillus pseudetheri</name>
    <dbReference type="NCBI Taxonomy" id="2897682"/>
    <lineage>
        <taxon>Bacteria</taxon>
        <taxon>Bacillati</taxon>
        <taxon>Bacillota</taxon>
        <taxon>Bacilli</taxon>
        <taxon>Bacillales</taxon>
        <taxon>Paenibacillaceae</taxon>
        <taxon>Paenibacillus</taxon>
    </lineage>
</organism>
<dbReference type="EMBL" id="CAKMAB010000003">
    <property type="protein sequence ID" value="CAH1054542.1"/>
    <property type="molecule type" value="Genomic_DNA"/>
</dbReference>
<sequence length="304" mass="32174">MQVKKSVFISSLVVCSLVFGVVGAGAANGITKIQAALNSNIKFKVDGDSWQPKDSNGKNLSALVYNGTTYLPLRSTAEALGVNLSLNSATQVISLDSGSANGIPYNDATTPVTSPVTSPSTSTSSTPVTSPSTSTSSTPVTSPSTSTSSTSSDIKVLSGTTSQMTSKLKEQAVILLKMYGDSLLSGDTSNYAAYLSKNVSTSRENSGTSLGDDYFINNYSDLITGTKKANSASTLNSFAKALQNAKLSDIEVGLISDKNEYFQRFSFSFQPKDFNALSTVYVYFSYDVETYNSSTYILSEAYVD</sequence>
<proteinExistence type="predicted"/>
<feature type="region of interest" description="Disordered" evidence="1">
    <location>
        <begin position="106"/>
        <end position="154"/>
    </location>
</feature>
<evidence type="ECO:0000313" key="4">
    <source>
        <dbReference type="EMBL" id="CAH1054542.1"/>
    </source>
</evidence>
<reference evidence="4" key="1">
    <citation type="submission" date="2021-12" db="EMBL/GenBank/DDBJ databases">
        <authorList>
            <person name="Criscuolo A."/>
        </authorList>
    </citation>
    <scope>NUCLEOTIDE SEQUENCE</scope>
    <source>
        <strain evidence="4">CIP111894</strain>
    </source>
</reference>
<evidence type="ECO:0000256" key="1">
    <source>
        <dbReference type="SAM" id="MobiDB-lite"/>
    </source>
</evidence>
<evidence type="ECO:0000256" key="2">
    <source>
        <dbReference type="SAM" id="SignalP"/>
    </source>
</evidence>
<feature type="chain" id="PRO_5046378124" description="Copper amine oxidase-like N-terminal domain-containing protein" evidence="2">
    <location>
        <begin position="27"/>
        <end position="304"/>
    </location>
</feature>
<protein>
    <recommendedName>
        <fullName evidence="3">Copper amine oxidase-like N-terminal domain-containing protein</fullName>
    </recommendedName>
</protein>
<gene>
    <name evidence="4" type="ORF">PAECIP111894_00687</name>
</gene>
<keyword evidence="5" id="KW-1185">Reference proteome</keyword>
<dbReference type="InterPro" id="IPR012854">
    <property type="entry name" value="Cu_amine_oxidase-like_N"/>
</dbReference>
<feature type="signal peptide" evidence="2">
    <location>
        <begin position="1"/>
        <end position="26"/>
    </location>
</feature>